<reference evidence="4" key="1">
    <citation type="submission" date="2021-02" db="EMBL/GenBank/DDBJ databases">
        <authorList>
            <person name="Bekaert M."/>
        </authorList>
    </citation>
    <scope>NUCLEOTIDE SEQUENCE</scope>
    <source>
        <strain evidence="4">IoA-00</strain>
    </source>
</reference>
<organism evidence="4 5">
    <name type="scientific">Lepeophtheirus salmonis</name>
    <name type="common">Salmon louse</name>
    <name type="synonym">Caligus salmonis</name>
    <dbReference type="NCBI Taxonomy" id="72036"/>
    <lineage>
        <taxon>Eukaryota</taxon>
        <taxon>Metazoa</taxon>
        <taxon>Ecdysozoa</taxon>
        <taxon>Arthropoda</taxon>
        <taxon>Crustacea</taxon>
        <taxon>Multicrustacea</taxon>
        <taxon>Hexanauplia</taxon>
        <taxon>Copepoda</taxon>
        <taxon>Siphonostomatoida</taxon>
        <taxon>Caligidae</taxon>
        <taxon>Lepeophtheirus</taxon>
    </lineage>
</organism>
<gene>
    <name evidence="4" type="ORF">LSAA_964</name>
</gene>
<dbReference type="SUPFAM" id="SSF53756">
    <property type="entry name" value="UDP-Glycosyltransferase/glycogen phosphorylase"/>
    <property type="match status" value="1"/>
</dbReference>
<dbReference type="Pfam" id="PF00201">
    <property type="entry name" value="UDPGT"/>
    <property type="match status" value="1"/>
</dbReference>
<dbReference type="FunFam" id="3.40.50.2000:FF:000050">
    <property type="entry name" value="UDP-glucuronosyltransferase"/>
    <property type="match status" value="1"/>
</dbReference>
<dbReference type="InterPro" id="IPR035595">
    <property type="entry name" value="UDP_glycos_trans_CS"/>
</dbReference>
<proteinExistence type="inferred from homology"/>
<dbReference type="PANTHER" id="PTHR48043">
    <property type="entry name" value="EG:EG0003.4 PROTEIN-RELATED"/>
    <property type="match status" value="1"/>
</dbReference>
<dbReference type="EMBL" id="HG994580">
    <property type="protein sequence ID" value="CAF2751865.1"/>
    <property type="molecule type" value="Genomic_DNA"/>
</dbReference>
<name>A0A7R8CAT1_LEPSM</name>
<keyword evidence="3 4" id="KW-0808">Transferase</keyword>
<dbReference type="Gene3D" id="3.30.70.270">
    <property type="match status" value="1"/>
</dbReference>
<protein>
    <submittedName>
        <fullName evidence="4">UGT</fullName>
        <ecNumber evidence="4">2.4.1.17</ecNumber>
    </submittedName>
</protein>
<evidence type="ECO:0000313" key="5">
    <source>
        <dbReference type="Proteomes" id="UP000675881"/>
    </source>
</evidence>
<dbReference type="InterPro" id="IPR043128">
    <property type="entry name" value="Rev_trsase/Diguanyl_cyclase"/>
</dbReference>
<dbReference type="PANTHER" id="PTHR48043:SF159">
    <property type="entry name" value="EG:EG0003.4 PROTEIN-RELATED"/>
    <property type="match status" value="1"/>
</dbReference>
<keyword evidence="5" id="KW-1185">Reference proteome</keyword>
<keyword evidence="2 4" id="KW-0328">Glycosyltransferase</keyword>
<evidence type="ECO:0000256" key="1">
    <source>
        <dbReference type="ARBA" id="ARBA00009995"/>
    </source>
</evidence>
<dbReference type="Proteomes" id="UP000675881">
    <property type="component" value="Chromosome 1"/>
</dbReference>
<dbReference type="AlphaFoldDB" id="A0A7R8CAT1"/>
<dbReference type="InterPro" id="IPR050271">
    <property type="entry name" value="UDP-glycosyltransferase"/>
</dbReference>
<dbReference type="Gene3D" id="3.40.50.2000">
    <property type="entry name" value="Glycogen Phosphorylase B"/>
    <property type="match status" value="1"/>
</dbReference>
<comment type="similarity">
    <text evidence="1">Belongs to the UDP-glycosyltransferase family.</text>
</comment>
<dbReference type="EC" id="2.4.1.17" evidence="4"/>
<dbReference type="OrthoDB" id="5835829at2759"/>
<dbReference type="CDD" id="cd03784">
    <property type="entry name" value="GT1_Gtf-like"/>
    <property type="match status" value="1"/>
</dbReference>
<sequence>MGTWVTIVAPFISGLKNVTEIQCDKEGRLKSLMDKISEINLQSGSYAISGFFEAPSVFYKVAHDCMKSKEIQALLEDKSTEFDAVVSAPIYADAAGIYLAHRFKASSVMYLSIQASLPTLDHFMNQPHNPSYMQSIFSPYQTDMNFIQRTGNVLLSYLTRCLFEWAKRYLSTKIIDLMKNTSLTFHFGHPLLLDGNKAIAQNTIYLGMMNCQEPDFNKNMDPDIKKFMDEAEYGVVYVSFGTFLQSSLMSEEYRQIFIKAFSKLKQRVIWKWETEVMEDTPTNLLLKKWLPQKEILAHPNLKLFVSHAGQSSFQETLCFQKPALFIPVQGDQRQNAYEGVKKGMGLVIPYQELREDDFLSSMESLLQNSNYTQNAQHWGALVMDQINRPLDRAVWWMEYVIRHKPCHHFVQPFHKLNFIQRNLIDVYGFLTLILGLIIYVNFKIIQCCIHRCSRRRQKSVNTKVFLKAIGVDKDVTSQPRERIREATDTFKIGIEHEAKGQLKVMKGFPMKIHLKPVPIESLHVYHARKTPHAFKGASYNSKLEGKSGVLRYPSIQKIKASSVDEFCSGTDKVLSGIAGAKKLADDILIFGRDSDELLSRISNVFARCEIWGIVLSKEVSTL</sequence>
<dbReference type="InterPro" id="IPR002213">
    <property type="entry name" value="UDP_glucos_trans"/>
</dbReference>
<dbReference type="PROSITE" id="PS00375">
    <property type="entry name" value="UDPGT"/>
    <property type="match status" value="1"/>
</dbReference>
<evidence type="ECO:0000256" key="3">
    <source>
        <dbReference type="ARBA" id="ARBA00022679"/>
    </source>
</evidence>
<dbReference type="GO" id="GO:0015020">
    <property type="term" value="F:glucuronosyltransferase activity"/>
    <property type="evidence" value="ECO:0007669"/>
    <property type="project" value="UniProtKB-EC"/>
</dbReference>
<accession>A0A7R8CAT1</accession>
<evidence type="ECO:0000256" key="2">
    <source>
        <dbReference type="ARBA" id="ARBA00022676"/>
    </source>
</evidence>
<evidence type="ECO:0000313" key="4">
    <source>
        <dbReference type="EMBL" id="CAF2751865.1"/>
    </source>
</evidence>